<evidence type="ECO:0000313" key="3">
    <source>
        <dbReference type="Proteomes" id="UP000194816"/>
    </source>
</evidence>
<feature type="transmembrane region" description="Helical" evidence="1">
    <location>
        <begin position="52"/>
        <end position="71"/>
    </location>
</feature>
<evidence type="ECO:0008006" key="4">
    <source>
        <dbReference type="Google" id="ProtNLM"/>
    </source>
</evidence>
<comment type="caution">
    <text evidence="2">The sequence shown here is derived from an EMBL/GenBank/DDBJ whole genome shotgun (WGS) entry which is preliminary data.</text>
</comment>
<name>A0A9X6QIR8_BACUH</name>
<proteinExistence type="predicted"/>
<keyword evidence="1" id="KW-0812">Transmembrane</keyword>
<dbReference type="RefSeq" id="WP_088115662.1">
    <property type="nucleotide sequence ID" value="NZ_MOOK01000232.1"/>
</dbReference>
<organism evidence="2 3">
    <name type="scientific">Bacillus thuringiensis subsp. higo</name>
    <dbReference type="NCBI Taxonomy" id="132266"/>
    <lineage>
        <taxon>Bacteria</taxon>
        <taxon>Bacillati</taxon>
        <taxon>Bacillota</taxon>
        <taxon>Bacilli</taxon>
        <taxon>Bacillales</taxon>
        <taxon>Bacillaceae</taxon>
        <taxon>Bacillus</taxon>
        <taxon>Bacillus cereus group</taxon>
    </lineage>
</organism>
<gene>
    <name evidence="2" type="ORF">BK716_31395</name>
</gene>
<protein>
    <recommendedName>
        <fullName evidence="4">DUF3961 domain-containing protein</fullName>
    </recommendedName>
</protein>
<dbReference type="EMBL" id="MOOK01000232">
    <property type="protein sequence ID" value="OUB39981.1"/>
    <property type="molecule type" value="Genomic_DNA"/>
</dbReference>
<accession>A0A9X6QIR8</accession>
<evidence type="ECO:0000256" key="1">
    <source>
        <dbReference type="SAM" id="Phobius"/>
    </source>
</evidence>
<evidence type="ECO:0000313" key="2">
    <source>
        <dbReference type="EMBL" id="OUB39981.1"/>
    </source>
</evidence>
<dbReference type="Proteomes" id="UP000194816">
    <property type="component" value="Unassembled WGS sequence"/>
</dbReference>
<reference evidence="2 3" key="1">
    <citation type="submission" date="2016-10" db="EMBL/GenBank/DDBJ databases">
        <title>Comparative genomics of Bacillus thuringiensis reveals a path to pathogens against multiple invertebrate hosts.</title>
        <authorList>
            <person name="Zheng J."/>
            <person name="Gao Q."/>
            <person name="Liu H."/>
            <person name="Peng D."/>
            <person name="Ruan L."/>
            <person name="Sun M."/>
        </authorList>
    </citation>
    <scope>NUCLEOTIDE SEQUENCE [LARGE SCALE GENOMIC DNA]</scope>
    <source>
        <strain evidence="2">BGSC 4AU1</strain>
    </source>
</reference>
<dbReference type="AlphaFoldDB" id="A0A9X6QIR8"/>
<sequence>MKNQLFKITSGDAIIAQSSYAEQKKKTLQKQTSIYYYMCKYFGIDNCLPSQIWFFGTFGLTISILAITYLMSGSLYGF</sequence>
<keyword evidence="1" id="KW-0472">Membrane</keyword>
<keyword evidence="1" id="KW-1133">Transmembrane helix</keyword>